<keyword evidence="1" id="KW-0175">Coiled coil</keyword>
<protein>
    <submittedName>
        <fullName evidence="2">Uncharacterized protein</fullName>
    </submittedName>
</protein>
<dbReference type="PANTHER" id="PTHR46888">
    <property type="entry name" value="ZINC KNUCKLE DOMAINCONTAINING PROTEIN-RELATED"/>
    <property type="match status" value="1"/>
</dbReference>
<evidence type="ECO:0000313" key="2">
    <source>
        <dbReference type="EMBL" id="GFS01617.1"/>
    </source>
</evidence>
<proteinExistence type="predicted"/>
<dbReference type="EMBL" id="BMAT01012898">
    <property type="protein sequence ID" value="GFS01617.1"/>
    <property type="molecule type" value="Genomic_DNA"/>
</dbReference>
<dbReference type="AlphaFoldDB" id="A0AAV4HY03"/>
<feature type="coiled-coil region" evidence="1">
    <location>
        <begin position="30"/>
        <end position="75"/>
    </location>
</feature>
<accession>A0AAV4HY03</accession>
<evidence type="ECO:0000313" key="3">
    <source>
        <dbReference type="Proteomes" id="UP000762676"/>
    </source>
</evidence>
<evidence type="ECO:0000256" key="1">
    <source>
        <dbReference type="SAM" id="Coils"/>
    </source>
</evidence>
<name>A0AAV4HY03_9GAST</name>
<comment type="caution">
    <text evidence="2">The sequence shown here is derived from an EMBL/GenBank/DDBJ whole genome shotgun (WGS) entry which is preliminary data.</text>
</comment>
<organism evidence="2 3">
    <name type="scientific">Elysia marginata</name>
    <dbReference type="NCBI Taxonomy" id="1093978"/>
    <lineage>
        <taxon>Eukaryota</taxon>
        <taxon>Metazoa</taxon>
        <taxon>Spiralia</taxon>
        <taxon>Lophotrochozoa</taxon>
        <taxon>Mollusca</taxon>
        <taxon>Gastropoda</taxon>
        <taxon>Heterobranchia</taxon>
        <taxon>Euthyneura</taxon>
        <taxon>Panpulmonata</taxon>
        <taxon>Sacoglossa</taxon>
        <taxon>Placobranchoidea</taxon>
        <taxon>Plakobranchidae</taxon>
        <taxon>Elysia</taxon>
    </lineage>
</organism>
<reference evidence="2 3" key="1">
    <citation type="journal article" date="2021" name="Elife">
        <title>Chloroplast acquisition without the gene transfer in kleptoplastic sea slugs, Plakobranchus ocellatus.</title>
        <authorList>
            <person name="Maeda T."/>
            <person name="Takahashi S."/>
            <person name="Yoshida T."/>
            <person name="Shimamura S."/>
            <person name="Takaki Y."/>
            <person name="Nagai Y."/>
            <person name="Toyoda A."/>
            <person name="Suzuki Y."/>
            <person name="Arimoto A."/>
            <person name="Ishii H."/>
            <person name="Satoh N."/>
            <person name="Nishiyama T."/>
            <person name="Hasebe M."/>
            <person name="Maruyama T."/>
            <person name="Minagawa J."/>
            <person name="Obokata J."/>
            <person name="Shigenobu S."/>
        </authorList>
    </citation>
    <scope>NUCLEOTIDE SEQUENCE [LARGE SCALE GENOMIC DNA]</scope>
</reference>
<dbReference type="Proteomes" id="UP000762676">
    <property type="component" value="Unassembled WGS sequence"/>
</dbReference>
<sequence>MADIEKQLQKLIKVGGEMGLHGEELRKWADKQLEDERIAKREEREAQREEREARREEIKEQAALAEKQIELERLRSANGVQAASPAVSEGSQYVRTAVVKSPRLPCFEDTKDQIDSYLLRFERYANVNGWSRSDWAIHLSALLKGKALDVYTRLSETEATVYDT</sequence>
<gene>
    <name evidence="2" type="ORF">ElyMa_006426900</name>
</gene>
<keyword evidence="3" id="KW-1185">Reference proteome</keyword>
<dbReference type="PANTHER" id="PTHR46888:SF1">
    <property type="entry name" value="RIBONUCLEASE H"/>
    <property type="match status" value="1"/>
</dbReference>
<feature type="non-terminal residue" evidence="2">
    <location>
        <position position="164"/>
    </location>
</feature>